<keyword evidence="1" id="KW-0812">Transmembrane</keyword>
<dbReference type="InterPro" id="IPR018391">
    <property type="entry name" value="PQQ_b-propeller_rpt"/>
</dbReference>
<evidence type="ECO:0000259" key="2">
    <source>
        <dbReference type="Pfam" id="PF13360"/>
    </source>
</evidence>
<protein>
    <recommendedName>
        <fullName evidence="2">Pyrrolo-quinoline quinone repeat domain-containing protein</fullName>
    </recommendedName>
</protein>
<dbReference type="InterPro" id="IPR011047">
    <property type="entry name" value="Quinoprotein_ADH-like_sf"/>
</dbReference>
<keyword evidence="1" id="KW-1133">Transmembrane helix</keyword>
<comment type="caution">
    <text evidence="3">The sequence shown here is derived from an EMBL/GenBank/DDBJ whole genome shotgun (WGS) entry which is preliminary data.</text>
</comment>
<dbReference type="SMART" id="SM00564">
    <property type="entry name" value="PQQ"/>
    <property type="match status" value="3"/>
</dbReference>
<evidence type="ECO:0000313" key="3">
    <source>
        <dbReference type="EMBL" id="KKL45910.1"/>
    </source>
</evidence>
<dbReference type="SUPFAM" id="SSF50998">
    <property type="entry name" value="Quinoprotein alcohol dehydrogenase-like"/>
    <property type="match status" value="1"/>
</dbReference>
<dbReference type="EMBL" id="LAZR01034219">
    <property type="protein sequence ID" value="KKL45910.1"/>
    <property type="molecule type" value="Genomic_DNA"/>
</dbReference>
<name>A0A0F9ELY4_9ZZZZ</name>
<organism evidence="3">
    <name type="scientific">marine sediment metagenome</name>
    <dbReference type="NCBI Taxonomy" id="412755"/>
    <lineage>
        <taxon>unclassified sequences</taxon>
        <taxon>metagenomes</taxon>
        <taxon>ecological metagenomes</taxon>
    </lineage>
</organism>
<dbReference type="PANTHER" id="PTHR34512:SF30">
    <property type="entry name" value="OUTER MEMBRANE PROTEIN ASSEMBLY FACTOR BAMB"/>
    <property type="match status" value="1"/>
</dbReference>
<gene>
    <name evidence="3" type="ORF">LCGC14_2350910</name>
</gene>
<keyword evidence="1" id="KW-0472">Membrane</keyword>
<dbReference type="Pfam" id="PF13360">
    <property type="entry name" value="PQQ_2"/>
    <property type="match status" value="1"/>
</dbReference>
<sequence length="447" mass="48691">MKKFIASWIVPIVLALVGVMFVYVWVNRDTASELSERLPGTTGPGLLADEAPPTGPIRGELIRFDGVASELPGGWPRFRGENFDNISRENYALSTSWPADGPKVLWSLDVGEGYAGAAVLNGRVYILDYDRENRADALRCLSLDDGREIWRYSYPVKVKRNHGMSRTVPAVTDKFVVTLGPKCHVTCLDSQTGEFLWMKNLVGEFSATVPLWYAGQCPLIDNGRAIIATGGDALLIAVDCATGQIVWKSPNPLGWKMTHSSIMPAEFDGKRMYIYCGSGGVAGISAEDGSILWQSTEWRIRIATIASPLVIGEGRIFLSGGYNSGSMMLEIKNQDGRMVAQPTFKLQAEVFGATQHTPIFYKGYIYGIRPDGQLVCLSTDGRVVWTSGSAHRFGIGPYMIANGLIYAMNDMGVLTLIKATPAGYRQLAQAKVLEGPDSWAPMALASG</sequence>
<feature type="non-terminal residue" evidence="3">
    <location>
        <position position="447"/>
    </location>
</feature>
<dbReference type="PANTHER" id="PTHR34512">
    <property type="entry name" value="CELL SURFACE PROTEIN"/>
    <property type="match status" value="1"/>
</dbReference>
<dbReference type="InterPro" id="IPR002372">
    <property type="entry name" value="PQQ_rpt_dom"/>
</dbReference>
<feature type="transmembrane region" description="Helical" evidence="1">
    <location>
        <begin position="7"/>
        <end position="26"/>
    </location>
</feature>
<reference evidence="3" key="1">
    <citation type="journal article" date="2015" name="Nature">
        <title>Complex archaea that bridge the gap between prokaryotes and eukaryotes.</title>
        <authorList>
            <person name="Spang A."/>
            <person name="Saw J.H."/>
            <person name="Jorgensen S.L."/>
            <person name="Zaremba-Niedzwiedzka K."/>
            <person name="Martijn J."/>
            <person name="Lind A.E."/>
            <person name="van Eijk R."/>
            <person name="Schleper C."/>
            <person name="Guy L."/>
            <person name="Ettema T.J."/>
        </authorList>
    </citation>
    <scope>NUCLEOTIDE SEQUENCE</scope>
</reference>
<feature type="domain" description="Pyrrolo-quinoline quinone repeat" evidence="2">
    <location>
        <begin position="138"/>
        <end position="386"/>
    </location>
</feature>
<proteinExistence type="predicted"/>
<evidence type="ECO:0000256" key="1">
    <source>
        <dbReference type="SAM" id="Phobius"/>
    </source>
</evidence>
<dbReference type="Gene3D" id="2.130.10.10">
    <property type="entry name" value="YVTN repeat-like/Quinoprotein amine dehydrogenase"/>
    <property type="match status" value="1"/>
</dbReference>
<dbReference type="InterPro" id="IPR015943">
    <property type="entry name" value="WD40/YVTN_repeat-like_dom_sf"/>
</dbReference>
<dbReference type="AlphaFoldDB" id="A0A0F9ELY4"/>
<accession>A0A0F9ELY4</accession>